<keyword evidence="1" id="KW-1133">Transmembrane helix</keyword>
<dbReference type="RefSeq" id="WP_168923459.1">
    <property type="nucleotide sequence ID" value="NZ_CP051461.1"/>
</dbReference>
<evidence type="ECO:0000313" key="3">
    <source>
        <dbReference type="Proteomes" id="UP000502041"/>
    </source>
</evidence>
<name>A0A6H2HF07_9BURK</name>
<protein>
    <submittedName>
        <fullName evidence="2">Uncharacterized protein</fullName>
    </submittedName>
</protein>
<evidence type="ECO:0000313" key="2">
    <source>
        <dbReference type="EMBL" id="QJC58046.1"/>
    </source>
</evidence>
<dbReference type="InterPro" id="IPR007813">
    <property type="entry name" value="PilN"/>
</dbReference>
<keyword evidence="1" id="KW-0812">Transmembrane</keyword>
<evidence type="ECO:0000256" key="1">
    <source>
        <dbReference type="SAM" id="Phobius"/>
    </source>
</evidence>
<organism evidence="2 3">
    <name type="scientific">Polaromonas vacuolata</name>
    <dbReference type="NCBI Taxonomy" id="37448"/>
    <lineage>
        <taxon>Bacteria</taxon>
        <taxon>Pseudomonadati</taxon>
        <taxon>Pseudomonadota</taxon>
        <taxon>Betaproteobacteria</taxon>
        <taxon>Burkholderiales</taxon>
        <taxon>Comamonadaceae</taxon>
        <taxon>Polaromonas</taxon>
    </lineage>
</organism>
<dbReference type="KEGG" id="pvac:HC248_03383"/>
<accession>A0A6H2HF07</accession>
<proteinExistence type="predicted"/>
<gene>
    <name evidence="2" type="ORF">HC248_03383</name>
</gene>
<dbReference type="Proteomes" id="UP000502041">
    <property type="component" value="Chromosome"/>
</dbReference>
<dbReference type="AlphaFoldDB" id="A0A6H2HF07"/>
<keyword evidence="1" id="KW-0472">Membrane</keyword>
<feature type="transmembrane region" description="Helical" evidence="1">
    <location>
        <begin position="21"/>
        <end position="40"/>
    </location>
</feature>
<sequence length="215" mass="23047">MIYQINLYSNSLRRQKLYFSLRVLLLTLLGCGLLGAWPTYSWMRTLEQSGVQLQAQLDLQARELESAKASLLQNTPGSGSLATSVAAQLLVQRAQVQAQGQQLAELQRGQIVPGQGYAARLTLIANSIPANVWITDISADAGRLELGGFTLAPSAIDKWQTTLAASPLLKGQSLAAIRVEKAKESDSLKASSSAPPLWTFTLKSAPVLLSAGSQL</sequence>
<dbReference type="Pfam" id="PF05137">
    <property type="entry name" value="PilN"/>
    <property type="match status" value="1"/>
</dbReference>
<dbReference type="EMBL" id="CP051461">
    <property type="protein sequence ID" value="QJC58046.1"/>
    <property type="molecule type" value="Genomic_DNA"/>
</dbReference>
<keyword evidence="3" id="KW-1185">Reference proteome</keyword>
<reference evidence="2 3" key="1">
    <citation type="submission" date="2020-04" db="EMBL/GenBank/DDBJ databases">
        <title>Complete genome of a Psychrophilic, Marine, Gas Vacuolate Bacterium Polaromonas vacuolata KCTC 22033T.</title>
        <authorList>
            <person name="Hwang K."/>
            <person name="Kim K.M."/>
        </authorList>
    </citation>
    <scope>NUCLEOTIDE SEQUENCE [LARGE SCALE GENOMIC DNA]</scope>
    <source>
        <strain evidence="2 3">KCTC 22033</strain>
    </source>
</reference>